<dbReference type="AlphaFoldDB" id="A0A8S1RA18"/>
<evidence type="ECO:0000313" key="1">
    <source>
        <dbReference type="EMBL" id="CAD8123929.1"/>
    </source>
</evidence>
<dbReference type="EMBL" id="CAJJDN010000148">
    <property type="protein sequence ID" value="CAD8123929.1"/>
    <property type="molecule type" value="Genomic_DNA"/>
</dbReference>
<sequence length="163" mass="19388">MFLQNDSNFFIKPNAIVKLYRQIKPKTVDTEKKRINYIQNDKKQQMNILHFSKPMLLLDVPEESRSIRNPNQTCRSSIGFGRTGNRRRHLLTSQKESRLGYKILHYQENEVPYEIHSQMPISQINPKFIIQQKQGCGMNRLPNFKLQLFNQLPGLRQQLEQQY</sequence>
<comment type="caution">
    <text evidence="1">The sequence shown here is derived from an EMBL/GenBank/DDBJ whole genome shotgun (WGS) entry which is preliminary data.</text>
</comment>
<proteinExistence type="predicted"/>
<evidence type="ECO:0000313" key="2">
    <source>
        <dbReference type="Proteomes" id="UP000692954"/>
    </source>
</evidence>
<dbReference type="OrthoDB" id="284468at2759"/>
<accession>A0A8S1RA18</accession>
<keyword evidence="2" id="KW-1185">Reference proteome</keyword>
<dbReference type="Proteomes" id="UP000692954">
    <property type="component" value="Unassembled WGS sequence"/>
</dbReference>
<reference evidence="1" key="1">
    <citation type="submission" date="2021-01" db="EMBL/GenBank/DDBJ databases">
        <authorList>
            <consortium name="Genoscope - CEA"/>
            <person name="William W."/>
        </authorList>
    </citation>
    <scope>NUCLEOTIDE SEQUENCE</scope>
</reference>
<name>A0A8S1RA18_9CILI</name>
<organism evidence="1 2">
    <name type="scientific">Paramecium sonneborni</name>
    <dbReference type="NCBI Taxonomy" id="65129"/>
    <lineage>
        <taxon>Eukaryota</taxon>
        <taxon>Sar</taxon>
        <taxon>Alveolata</taxon>
        <taxon>Ciliophora</taxon>
        <taxon>Intramacronucleata</taxon>
        <taxon>Oligohymenophorea</taxon>
        <taxon>Peniculida</taxon>
        <taxon>Parameciidae</taxon>
        <taxon>Paramecium</taxon>
    </lineage>
</organism>
<protein>
    <submittedName>
        <fullName evidence="1">Uncharacterized protein</fullName>
    </submittedName>
</protein>
<gene>
    <name evidence="1" type="ORF">PSON_ATCC_30995.1.T1480026</name>
</gene>